<sequence length="139" mass="15223">MDDATGTRGDALWSSPLRFQLWSYGVGHSTLTIRSQSGQGQDTEPIGLHFEAVERMNIGRSFQGLSLEPADDALLEEIAATGSLQPRPNPLLAIALRSRDARSWIVCSRVRVGVWVSNDGQSGFTLDPIHFSTRTSRPT</sequence>
<evidence type="ECO:0000313" key="1">
    <source>
        <dbReference type="EMBL" id="MER6612785.1"/>
    </source>
</evidence>
<comment type="caution">
    <text evidence="1">The sequence shown here is derived from an EMBL/GenBank/DDBJ whole genome shotgun (WGS) entry which is preliminary data.</text>
</comment>
<reference evidence="1 2" key="1">
    <citation type="submission" date="2024-06" db="EMBL/GenBank/DDBJ databases">
        <title>The Natural Products Discovery Center: Release of the First 8490 Sequenced Strains for Exploring Actinobacteria Biosynthetic Diversity.</title>
        <authorList>
            <person name="Kalkreuter E."/>
            <person name="Kautsar S.A."/>
            <person name="Yang D."/>
            <person name="Bader C.D."/>
            <person name="Teijaro C.N."/>
            <person name="Fluegel L."/>
            <person name="Davis C.M."/>
            <person name="Simpson J.R."/>
            <person name="Lauterbach L."/>
            <person name="Steele A.D."/>
            <person name="Gui C."/>
            <person name="Meng S."/>
            <person name="Li G."/>
            <person name="Viehrig K."/>
            <person name="Ye F."/>
            <person name="Su P."/>
            <person name="Kiefer A.F."/>
            <person name="Nichols A."/>
            <person name="Cepeda A.J."/>
            <person name="Yan W."/>
            <person name="Fan B."/>
            <person name="Jiang Y."/>
            <person name="Adhikari A."/>
            <person name="Zheng C.-J."/>
            <person name="Schuster L."/>
            <person name="Cowan T.M."/>
            <person name="Smanski M.J."/>
            <person name="Chevrette M.G."/>
            <person name="De Carvalho L.P.S."/>
            <person name="Shen B."/>
        </authorList>
    </citation>
    <scope>NUCLEOTIDE SEQUENCE [LARGE SCALE GENOMIC DNA]</scope>
    <source>
        <strain evidence="1 2">NPDC000837</strain>
    </source>
</reference>
<proteinExistence type="predicted"/>
<gene>
    <name evidence="1" type="ORF">ABT276_05245</name>
</gene>
<dbReference type="EMBL" id="JBEPBX010000003">
    <property type="protein sequence ID" value="MER6612785.1"/>
    <property type="molecule type" value="Genomic_DNA"/>
</dbReference>
<accession>A0ABV1UQX9</accession>
<organism evidence="1 2">
    <name type="scientific">Streptomyces xantholiticus</name>
    <dbReference type="NCBI Taxonomy" id="68285"/>
    <lineage>
        <taxon>Bacteria</taxon>
        <taxon>Bacillati</taxon>
        <taxon>Actinomycetota</taxon>
        <taxon>Actinomycetes</taxon>
        <taxon>Kitasatosporales</taxon>
        <taxon>Streptomycetaceae</taxon>
        <taxon>Streptomyces</taxon>
    </lineage>
</organism>
<keyword evidence="2" id="KW-1185">Reference proteome</keyword>
<evidence type="ECO:0000313" key="2">
    <source>
        <dbReference type="Proteomes" id="UP001445472"/>
    </source>
</evidence>
<protein>
    <submittedName>
        <fullName evidence="1">Uncharacterized protein</fullName>
    </submittedName>
</protein>
<name>A0ABV1UQX9_9ACTN</name>
<dbReference type="RefSeq" id="WP_351975132.1">
    <property type="nucleotide sequence ID" value="NZ_JBEPBX010000003.1"/>
</dbReference>
<dbReference type="Proteomes" id="UP001445472">
    <property type="component" value="Unassembled WGS sequence"/>
</dbReference>